<name>A0AA35QCG0_9HYPO</name>
<dbReference type="AlphaFoldDB" id="A0AA35QCG0"/>
<accession>A0AA35QCG0</accession>
<sequence>MAKDGTFPADEHLFKMGFGAKIGIRHHEPFRRRENQLSERIFPLRVEKSELLRIQLPGITFTKASLPTISITWTRERDGLAQISLIKTHFKIAKSEKSKETDLSNCSSA</sequence>
<dbReference type="Proteomes" id="UP001160390">
    <property type="component" value="Unassembled WGS sequence"/>
</dbReference>
<dbReference type="EMBL" id="CABFNP030001316">
    <property type="protein sequence ID" value="CAI6099442.1"/>
    <property type="molecule type" value="Genomic_DNA"/>
</dbReference>
<organism evidence="1 2">
    <name type="scientific">Clonostachys chloroleuca</name>
    <dbReference type="NCBI Taxonomy" id="1926264"/>
    <lineage>
        <taxon>Eukaryota</taxon>
        <taxon>Fungi</taxon>
        <taxon>Dikarya</taxon>
        <taxon>Ascomycota</taxon>
        <taxon>Pezizomycotina</taxon>
        <taxon>Sordariomycetes</taxon>
        <taxon>Hypocreomycetidae</taxon>
        <taxon>Hypocreales</taxon>
        <taxon>Bionectriaceae</taxon>
        <taxon>Clonostachys</taxon>
    </lineage>
</organism>
<keyword evidence="2" id="KW-1185">Reference proteome</keyword>
<reference evidence="1" key="1">
    <citation type="submission" date="2023-01" db="EMBL/GenBank/DDBJ databases">
        <authorList>
            <person name="Piombo E."/>
        </authorList>
    </citation>
    <scope>NUCLEOTIDE SEQUENCE</scope>
</reference>
<evidence type="ECO:0000313" key="2">
    <source>
        <dbReference type="Proteomes" id="UP001160390"/>
    </source>
</evidence>
<gene>
    <name evidence="1" type="ORF">CCHLO57077_00009734</name>
</gene>
<comment type="caution">
    <text evidence="1">The sequence shown here is derived from an EMBL/GenBank/DDBJ whole genome shotgun (WGS) entry which is preliminary data.</text>
</comment>
<evidence type="ECO:0000313" key="1">
    <source>
        <dbReference type="EMBL" id="CAI6099442.1"/>
    </source>
</evidence>
<proteinExistence type="predicted"/>
<protein>
    <submittedName>
        <fullName evidence="1">Uncharacterized protein</fullName>
    </submittedName>
</protein>